<feature type="compositionally biased region" description="Acidic residues" evidence="1">
    <location>
        <begin position="61"/>
        <end position="74"/>
    </location>
</feature>
<evidence type="ECO:0000313" key="3">
    <source>
        <dbReference type="Proteomes" id="UP000001590"/>
    </source>
</evidence>
<sequence>MPKIQNVALRGKEVVMSIGKVNFDNEGIADINDEKYYNSLLEITGFHKVTIKGEDVTPPPSDEEEEEEEEEAEEKTEFIKPKSHKEADSLAEELGMEPFEEGMQLKDKVAAIEEFQAKK</sequence>
<dbReference type="Proteomes" id="UP000001590">
    <property type="component" value="Segment"/>
</dbReference>
<dbReference type="GeneID" id="7009068"/>
<dbReference type="KEGG" id="vg:7009068"/>
<dbReference type="RefSeq" id="YP_002300350.1">
    <property type="nucleotide sequence ID" value="NC_011421.1"/>
</dbReference>
<feature type="region of interest" description="Disordered" evidence="1">
    <location>
        <begin position="51"/>
        <end position="89"/>
    </location>
</feature>
<organismHost>
    <name type="scientific">Bacillus subtilis</name>
    <dbReference type="NCBI Taxonomy" id="1423"/>
</organismHost>
<proteinExistence type="predicted"/>
<gene>
    <name evidence="2" type="primary">6.2</name>
    <name evidence="2" type="ORF">SPO1_78</name>
</gene>
<protein>
    <submittedName>
        <fullName evidence="2">Gp6.2</fullName>
    </submittedName>
</protein>
<organism evidence="2 3">
    <name type="scientific">Bacillus phage SP01</name>
    <name type="common">Bacteriophage SP01</name>
    <dbReference type="NCBI Taxonomy" id="2884427"/>
    <lineage>
        <taxon>Viruses</taxon>
        <taxon>Duplodnaviria</taxon>
        <taxon>Heunggongvirae</taxon>
        <taxon>Uroviricota</taxon>
        <taxon>Caudoviricetes</taxon>
        <taxon>Herelleviridae</taxon>
        <taxon>Spounavirinae</taxon>
        <taxon>Okubovirus</taxon>
        <taxon>Okubovirus SPO1</taxon>
    </lineage>
</organism>
<reference evidence="2 3" key="1">
    <citation type="journal article" date="2009" name="J. Mol. Biol.">
        <title>The genome of Bacillus subtilis bacteriophage SPO1.</title>
        <authorList>
            <person name="Stewart C.R."/>
            <person name="Casjens S.R."/>
            <person name="Cresawn S.G."/>
            <person name="Houtz J.M."/>
            <person name="Smith A.L."/>
            <person name="Ford M.E."/>
            <person name="Peebles C.L."/>
            <person name="Hatfull G.F."/>
            <person name="Hendrix R.W."/>
            <person name="Huang W.M."/>
            <person name="Pedulla M.L."/>
        </authorList>
    </citation>
    <scope>NUCLEOTIDE SEQUENCE [LARGE SCALE GENOMIC DNA]</scope>
</reference>
<accession>B6V2N8</accession>
<dbReference type="EMBL" id="FJ230960">
    <property type="protein sequence ID" value="ACI90979.1"/>
    <property type="molecule type" value="Genomic_DNA"/>
</dbReference>
<feature type="compositionally biased region" description="Basic and acidic residues" evidence="1">
    <location>
        <begin position="75"/>
        <end position="88"/>
    </location>
</feature>
<evidence type="ECO:0000256" key="1">
    <source>
        <dbReference type="SAM" id="MobiDB-lite"/>
    </source>
</evidence>
<evidence type="ECO:0000313" key="2">
    <source>
        <dbReference type="EMBL" id="ACI90979.1"/>
    </source>
</evidence>
<keyword evidence="3" id="KW-1185">Reference proteome</keyword>
<name>B6V2N8_BPSP1</name>